<evidence type="ECO:0000313" key="2">
    <source>
        <dbReference type="Proteomes" id="UP000070533"/>
    </source>
</evidence>
<evidence type="ECO:0000313" key="1">
    <source>
        <dbReference type="EMBL" id="KXA43842.1"/>
    </source>
</evidence>
<keyword evidence="2" id="KW-1185">Reference proteome</keyword>
<protein>
    <submittedName>
        <fullName evidence="1">Uncharacterized protein</fullName>
    </submittedName>
</protein>
<sequence length="55" mass="6042">MGKAMTADGLDLSAAAFWDGCSSFLLESFCTEIPLRSFVLVLITIAMKSKRNREV</sequence>
<comment type="caution">
    <text evidence="1">The sequence shown here is derived from an EMBL/GenBank/DDBJ whole genome shotgun (WGS) entry which is preliminary data.</text>
</comment>
<organism evidence="1 2">
    <name type="scientific">Prevotella corporis</name>
    <dbReference type="NCBI Taxonomy" id="28128"/>
    <lineage>
        <taxon>Bacteria</taxon>
        <taxon>Pseudomonadati</taxon>
        <taxon>Bacteroidota</taxon>
        <taxon>Bacteroidia</taxon>
        <taxon>Bacteroidales</taxon>
        <taxon>Prevotellaceae</taxon>
        <taxon>Prevotella</taxon>
    </lineage>
</organism>
<gene>
    <name evidence="1" type="ORF">HMPREF3226_00286</name>
</gene>
<proteinExistence type="predicted"/>
<dbReference type="AlphaFoldDB" id="A0A133QLU5"/>
<dbReference type="STRING" id="28128.HMPREF3226_00286"/>
<dbReference type="PATRIC" id="fig|28128.5.peg.288"/>
<accession>A0A133QLU5</accession>
<dbReference type="Proteomes" id="UP000070533">
    <property type="component" value="Unassembled WGS sequence"/>
</dbReference>
<reference evidence="2" key="1">
    <citation type="submission" date="2016-01" db="EMBL/GenBank/DDBJ databases">
        <authorList>
            <person name="Mitreva M."/>
            <person name="Pepin K.H."/>
            <person name="Mihindukulasuriya K.A."/>
            <person name="Fulton R."/>
            <person name="Fronick C."/>
            <person name="O'Laughlin M."/>
            <person name="Miner T."/>
            <person name="Herter B."/>
            <person name="Rosa B.A."/>
            <person name="Cordes M."/>
            <person name="Tomlinson C."/>
            <person name="Wollam A."/>
            <person name="Palsikar V.B."/>
            <person name="Mardis E.R."/>
            <person name="Wilson R.K."/>
        </authorList>
    </citation>
    <scope>NUCLEOTIDE SEQUENCE [LARGE SCALE GENOMIC DNA]</scope>
    <source>
        <strain evidence="2">MJR7716</strain>
    </source>
</reference>
<dbReference type="EMBL" id="LRQG01000013">
    <property type="protein sequence ID" value="KXA43842.1"/>
    <property type="molecule type" value="Genomic_DNA"/>
</dbReference>
<name>A0A133QLU5_9BACT</name>